<dbReference type="InterPro" id="IPR002423">
    <property type="entry name" value="Cpn60/GroEL/TCP-1"/>
</dbReference>
<evidence type="ECO:0000313" key="10">
    <source>
        <dbReference type="Proteomes" id="UP000078348"/>
    </source>
</evidence>
<dbReference type="InterPro" id="IPR027413">
    <property type="entry name" value="GROEL-like_equatorial_sf"/>
</dbReference>
<dbReference type="NCBIfam" id="TIGR02346">
    <property type="entry name" value="chap_CCT_theta"/>
    <property type="match status" value="1"/>
</dbReference>
<keyword evidence="5 8" id="KW-0067">ATP-binding</keyword>
<dbReference type="STRING" id="478820.A0A196SK21"/>
<dbReference type="SUPFAM" id="SSF48592">
    <property type="entry name" value="GroEL equatorial domain-like"/>
    <property type="match status" value="1"/>
</dbReference>
<dbReference type="FunFam" id="3.50.7.10:FF:000008">
    <property type="entry name" value="T-complex protein 1 subunit theta"/>
    <property type="match status" value="1"/>
</dbReference>
<dbReference type="InterPro" id="IPR012721">
    <property type="entry name" value="Chap_CCT_theta"/>
</dbReference>
<gene>
    <name evidence="9" type="ORF">AV274_1712</name>
</gene>
<keyword evidence="4 8" id="KW-0547">Nucleotide-binding</keyword>
<dbReference type="Proteomes" id="UP000078348">
    <property type="component" value="Unassembled WGS sequence"/>
</dbReference>
<dbReference type="EMBL" id="LXWW01000075">
    <property type="protein sequence ID" value="OAO16537.1"/>
    <property type="molecule type" value="Genomic_DNA"/>
</dbReference>
<dbReference type="InterPro" id="IPR017998">
    <property type="entry name" value="Chaperone_TCP-1"/>
</dbReference>
<dbReference type="GO" id="GO:0016887">
    <property type="term" value="F:ATP hydrolysis activity"/>
    <property type="evidence" value="ECO:0007669"/>
    <property type="project" value="InterPro"/>
</dbReference>
<comment type="similarity">
    <text evidence="2 8">Belongs to the TCP-1 chaperonin family.</text>
</comment>
<dbReference type="AlphaFoldDB" id="A0A196SK21"/>
<name>A0A196SK21_BLAHN</name>
<dbReference type="Gene3D" id="3.50.7.10">
    <property type="entry name" value="GroEL"/>
    <property type="match status" value="1"/>
</dbReference>
<keyword evidence="10" id="KW-1185">Reference proteome</keyword>
<evidence type="ECO:0000256" key="8">
    <source>
        <dbReference type="RuleBase" id="RU004187"/>
    </source>
</evidence>
<dbReference type="Pfam" id="PF00118">
    <property type="entry name" value="Cpn60_TCP1"/>
    <property type="match status" value="1"/>
</dbReference>
<proteinExistence type="inferred from homology"/>
<evidence type="ECO:0000256" key="3">
    <source>
        <dbReference type="ARBA" id="ARBA00022490"/>
    </source>
</evidence>
<evidence type="ECO:0000256" key="5">
    <source>
        <dbReference type="ARBA" id="ARBA00022840"/>
    </source>
</evidence>
<evidence type="ECO:0000256" key="6">
    <source>
        <dbReference type="ARBA" id="ARBA00023186"/>
    </source>
</evidence>
<accession>A0A196SK21</accession>
<comment type="subcellular location">
    <subcellularLocation>
        <location evidence="1">Cytoplasm</location>
    </subcellularLocation>
</comment>
<dbReference type="SUPFAM" id="SSF54849">
    <property type="entry name" value="GroEL-intermediate domain like"/>
    <property type="match status" value="1"/>
</dbReference>
<evidence type="ECO:0000256" key="1">
    <source>
        <dbReference type="ARBA" id="ARBA00004496"/>
    </source>
</evidence>
<evidence type="ECO:0000256" key="4">
    <source>
        <dbReference type="ARBA" id="ARBA00022741"/>
    </source>
</evidence>
<evidence type="ECO:0000256" key="7">
    <source>
        <dbReference type="ARBA" id="ARBA00029602"/>
    </source>
</evidence>
<dbReference type="PROSITE" id="PS00995">
    <property type="entry name" value="TCP1_3"/>
    <property type="match status" value="1"/>
</dbReference>
<dbReference type="GO" id="GO:0140662">
    <property type="term" value="F:ATP-dependent protein folding chaperone"/>
    <property type="evidence" value="ECO:0007669"/>
    <property type="project" value="InterPro"/>
</dbReference>
<comment type="caution">
    <text evidence="9">The sequence shown here is derived from an EMBL/GenBank/DDBJ whole genome shotgun (WGS) entry which is preliminary data.</text>
</comment>
<protein>
    <recommendedName>
        <fullName evidence="7">CCT-theta</fullName>
    </recommendedName>
</protein>
<dbReference type="CDD" id="cd03341">
    <property type="entry name" value="TCP1_theta"/>
    <property type="match status" value="1"/>
</dbReference>
<organism evidence="9 10">
    <name type="scientific">Blastocystis sp. subtype 1 (strain ATCC 50177 / NandII)</name>
    <dbReference type="NCBI Taxonomy" id="478820"/>
    <lineage>
        <taxon>Eukaryota</taxon>
        <taxon>Sar</taxon>
        <taxon>Stramenopiles</taxon>
        <taxon>Bigyra</taxon>
        <taxon>Opalozoa</taxon>
        <taxon>Opalinata</taxon>
        <taxon>Blastocystidae</taxon>
        <taxon>Blastocystis</taxon>
    </lineage>
</organism>
<sequence length="496" mass="53188">MFKLVVNQLDKIFITSDTATIVKEMEVVHPAAKLIVEAAQKQEQEVGDGTNFVVTFAGELLSKAEELLLLGVHVNDIISGYEKALEIAYNTLDEMADVKVADVRDLAAVTAAIMPVICSKQYGHEKILAEAIASACLYTLPPEPATPRIDVDNIRTARLLGGSVDQTKMMAGMVLMNLPQNNVLHVENAKVLVLTCGLEASSSETKGTVLIENASQLLEFTKNEEEAFGNEIAAIARTGVNVIFAGGSISEISRHYLNQHNIMGVSVGSKFDLRRICKTLNATALVRVGPPTPEEIGECSAVDVMEVGGKRVTVLKQESGNGRVATVVIRGSTENLMEDVERAVDDGVNSVKTLCTDPRLVVGAGGAEMGMAVKVAEASEKCTELEQYSMKKFAEALEVFPRTLAENAGMDVSVVLSALTEKYASDVKCGYGIDIEGEGITVVKNETCPVMDLYATKKNAMRLAVNAALTILKVDQIIMAKEAGGPKLRAPQKDVE</sequence>
<keyword evidence="6 8" id="KW-0143">Chaperone</keyword>
<dbReference type="OrthoDB" id="1748577at2759"/>
<dbReference type="GO" id="GO:0005737">
    <property type="term" value="C:cytoplasm"/>
    <property type="evidence" value="ECO:0007669"/>
    <property type="project" value="UniProtKB-SubCell"/>
</dbReference>
<keyword evidence="3" id="KW-0963">Cytoplasm</keyword>
<dbReference type="PANTHER" id="PTHR11353">
    <property type="entry name" value="CHAPERONIN"/>
    <property type="match status" value="1"/>
</dbReference>
<dbReference type="GO" id="GO:0005524">
    <property type="term" value="F:ATP binding"/>
    <property type="evidence" value="ECO:0007669"/>
    <property type="project" value="UniProtKB-KW"/>
</dbReference>
<dbReference type="SUPFAM" id="SSF52029">
    <property type="entry name" value="GroEL apical domain-like"/>
    <property type="match status" value="1"/>
</dbReference>
<dbReference type="InterPro" id="IPR002194">
    <property type="entry name" value="Chaperonin_TCP-1_CS"/>
</dbReference>
<reference evidence="9 10" key="1">
    <citation type="submission" date="2016-05" db="EMBL/GenBank/DDBJ databases">
        <title>Nuclear genome of Blastocystis sp. subtype 1 NandII.</title>
        <authorList>
            <person name="Gentekaki E."/>
            <person name="Curtis B."/>
            <person name="Stairs C."/>
            <person name="Eme L."/>
            <person name="Herman E."/>
            <person name="Klimes V."/>
            <person name="Arias M.C."/>
            <person name="Elias M."/>
            <person name="Hilliou F."/>
            <person name="Klute M."/>
            <person name="Malik S.-B."/>
            <person name="Pightling A."/>
            <person name="Rachubinski R."/>
            <person name="Salas D."/>
            <person name="Schlacht A."/>
            <person name="Suga H."/>
            <person name="Archibald J."/>
            <person name="Ball S.G."/>
            <person name="Clark G."/>
            <person name="Dacks J."/>
            <person name="Van Der Giezen M."/>
            <person name="Tsaousis A."/>
            <person name="Roger A."/>
        </authorList>
    </citation>
    <scope>NUCLEOTIDE SEQUENCE [LARGE SCALE GENOMIC DNA]</scope>
    <source>
        <strain evidence="10">ATCC 50177 / NandII</strain>
    </source>
</reference>
<dbReference type="PRINTS" id="PR00304">
    <property type="entry name" value="TCOMPLEXTCP1"/>
</dbReference>
<evidence type="ECO:0000256" key="2">
    <source>
        <dbReference type="ARBA" id="ARBA00008020"/>
    </source>
</evidence>
<dbReference type="Gene3D" id="3.30.260.10">
    <property type="entry name" value="TCP-1-like chaperonin intermediate domain"/>
    <property type="match status" value="1"/>
</dbReference>
<dbReference type="InterPro" id="IPR027410">
    <property type="entry name" value="TCP-1-like_intermed_sf"/>
</dbReference>
<evidence type="ECO:0000313" key="9">
    <source>
        <dbReference type="EMBL" id="OAO16537.1"/>
    </source>
</evidence>
<dbReference type="GO" id="GO:0051082">
    <property type="term" value="F:unfolded protein binding"/>
    <property type="evidence" value="ECO:0007669"/>
    <property type="project" value="InterPro"/>
</dbReference>
<dbReference type="Gene3D" id="1.10.560.10">
    <property type="entry name" value="GroEL-like equatorial domain"/>
    <property type="match status" value="1"/>
</dbReference>
<dbReference type="InterPro" id="IPR027409">
    <property type="entry name" value="GroEL-like_apical_dom_sf"/>
</dbReference>